<dbReference type="Pfam" id="PF00828">
    <property type="entry name" value="Ribosomal_L27A"/>
    <property type="match status" value="1"/>
</dbReference>
<keyword evidence="7" id="KW-0812">Transmembrane</keyword>
<dbReference type="GO" id="GO:1990904">
    <property type="term" value="C:ribonucleoprotein complex"/>
    <property type="evidence" value="ECO:0007669"/>
    <property type="project" value="UniProtKB-KW"/>
</dbReference>
<reference evidence="9" key="2">
    <citation type="submission" date="2021-04" db="EMBL/GenBank/DDBJ databases">
        <authorList>
            <person name="Gilroy R."/>
        </authorList>
    </citation>
    <scope>NUCLEOTIDE SEQUENCE</scope>
    <source>
        <strain evidence="9">26628</strain>
    </source>
</reference>
<keyword evidence="7" id="KW-0472">Membrane</keyword>
<accession>A0A9D2AQS0</accession>
<evidence type="ECO:0000313" key="9">
    <source>
        <dbReference type="EMBL" id="HIX46837.1"/>
    </source>
</evidence>
<evidence type="ECO:0000256" key="6">
    <source>
        <dbReference type="SAM" id="MobiDB-lite"/>
    </source>
</evidence>
<dbReference type="Proteomes" id="UP000824249">
    <property type="component" value="Unassembled WGS sequence"/>
</dbReference>
<dbReference type="InterPro" id="IPR021131">
    <property type="entry name" value="Ribosomal_uL15/eL18"/>
</dbReference>
<dbReference type="InterPro" id="IPR042229">
    <property type="entry name" value="Listeria/Bacterioides_rpt_sf"/>
</dbReference>
<dbReference type="AlphaFoldDB" id="A0A9D2AQS0"/>
<gene>
    <name evidence="9" type="ORF">H9737_04005</name>
</gene>
<dbReference type="GO" id="GO:0003735">
    <property type="term" value="F:structural constituent of ribosome"/>
    <property type="evidence" value="ECO:0007669"/>
    <property type="project" value="InterPro"/>
</dbReference>
<evidence type="ECO:0000256" key="5">
    <source>
        <dbReference type="RuleBase" id="RU003889"/>
    </source>
</evidence>
<comment type="similarity">
    <text evidence="4">Belongs to the universal ribosomal protein uL15 family.</text>
</comment>
<organism evidence="9 10">
    <name type="scientific">Candidatus Borkfalkia faecigallinarum</name>
    <dbReference type="NCBI Taxonomy" id="2838509"/>
    <lineage>
        <taxon>Bacteria</taxon>
        <taxon>Bacillati</taxon>
        <taxon>Bacillota</taxon>
        <taxon>Clostridia</taxon>
        <taxon>Christensenellales</taxon>
        <taxon>Christensenellaceae</taxon>
        <taxon>Candidatus Borkfalkia</taxon>
    </lineage>
</organism>
<dbReference type="GO" id="GO:0005840">
    <property type="term" value="C:ribosome"/>
    <property type="evidence" value="ECO:0007669"/>
    <property type="project" value="UniProtKB-KW"/>
</dbReference>
<feature type="domain" description="Large ribosomal subunit protein uL15/eL18" evidence="8">
    <location>
        <begin position="455"/>
        <end position="523"/>
    </location>
</feature>
<keyword evidence="2 4" id="KW-0687">Ribonucleoprotein</keyword>
<evidence type="ECO:0000256" key="7">
    <source>
        <dbReference type="SAM" id="Phobius"/>
    </source>
</evidence>
<keyword evidence="1 4" id="KW-0689">Ribosomal protein</keyword>
<feature type="compositionally biased region" description="Low complexity" evidence="6">
    <location>
        <begin position="189"/>
        <end position="221"/>
    </location>
</feature>
<dbReference type="InterPro" id="IPR036227">
    <property type="entry name" value="Ribosomal_uL15/eL18_sf"/>
</dbReference>
<sequence length="529" mass="55872">MFQKLILVCIREALIAFPWRLTAALAAGLGAAAIAAYFLIRACSFRLILHLGDGTTVSERHPGDCRLDLYPLPPREGYRFVGWFRDEACTEPVAGVLRVPRRGAELYARWKAELPQGSPCAVSPLRKAEGSAAELSAPSVPASASSVSSAPAAAPLVPSVPERAGAASGSDLERAGAASGSVSDRAVTANGSGSAARSPAPSGLVADVSAPPSSLSRSRSVPTEDDFTRALLTTAAGELIFLYRRRSFLARLALADGAVQDFFREVRAALLSFAGVRERIGWGGASYAAGRTTLARIAANAKSLVVCLALDPRGAYLAGVHFADLSARGRYASVPVRCKVTGRRGLHAVLDLVRELARLHALAGCAPPAPPELPPPDPRLLAERGLIRVVARRENGDPVAEEELRALLEAGATLEKFSSAFALRRMRGRAVRFLLGEGASPRPVPARSSAARALVNLDTIAACFADGARVDLETLREKGLIGRRATACKILARGRLDKVLTVEAEEFSRAAERLIAQKGGKAVRVHKGK</sequence>
<dbReference type="GO" id="GO:0006412">
    <property type="term" value="P:translation"/>
    <property type="evidence" value="ECO:0007669"/>
    <property type="project" value="InterPro"/>
</dbReference>
<evidence type="ECO:0000256" key="1">
    <source>
        <dbReference type="ARBA" id="ARBA00022980"/>
    </source>
</evidence>
<dbReference type="Gene3D" id="2.60.40.4270">
    <property type="entry name" value="Listeria-Bacteroides repeat domain"/>
    <property type="match status" value="1"/>
</dbReference>
<feature type="region of interest" description="Disordered" evidence="6">
    <location>
        <begin position="162"/>
        <end position="221"/>
    </location>
</feature>
<protein>
    <recommendedName>
        <fullName evidence="3 5">50S ribosomal protein L15</fullName>
    </recommendedName>
</protein>
<evidence type="ECO:0000256" key="2">
    <source>
        <dbReference type="ARBA" id="ARBA00023274"/>
    </source>
</evidence>
<feature type="transmembrane region" description="Helical" evidence="7">
    <location>
        <begin position="21"/>
        <end position="40"/>
    </location>
</feature>
<dbReference type="Gene3D" id="3.100.10.10">
    <property type="match status" value="1"/>
</dbReference>
<evidence type="ECO:0000313" key="10">
    <source>
        <dbReference type="Proteomes" id="UP000824249"/>
    </source>
</evidence>
<reference evidence="9" key="1">
    <citation type="journal article" date="2021" name="PeerJ">
        <title>Extensive microbial diversity within the chicken gut microbiome revealed by metagenomics and culture.</title>
        <authorList>
            <person name="Gilroy R."/>
            <person name="Ravi A."/>
            <person name="Getino M."/>
            <person name="Pursley I."/>
            <person name="Horton D.L."/>
            <person name="Alikhan N.F."/>
            <person name="Baker D."/>
            <person name="Gharbi K."/>
            <person name="Hall N."/>
            <person name="Watson M."/>
            <person name="Adriaenssens E.M."/>
            <person name="Foster-Nyarko E."/>
            <person name="Jarju S."/>
            <person name="Secka A."/>
            <person name="Antonio M."/>
            <person name="Oren A."/>
            <person name="Chaudhuri R.R."/>
            <person name="La Ragione R."/>
            <person name="Hildebrand F."/>
            <person name="Pallen M.J."/>
        </authorList>
    </citation>
    <scope>NUCLEOTIDE SEQUENCE</scope>
    <source>
        <strain evidence="9">26628</strain>
    </source>
</reference>
<proteinExistence type="inferred from homology"/>
<dbReference type="PROSITE" id="PS00475">
    <property type="entry name" value="RIBOSOMAL_L15"/>
    <property type="match status" value="1"/>
</dbReference>
<comment type="caution">
    <text evidence="9">The sequence shown here is derived from an EMBL/GenBank/DDBJ whole genome shotgun (WGS) entry which is preliminary data.</text>
</comment>
<dbReference type="SUPFAM" id="SSF52080">
    <property type="entry name" value="Ribosomal proteins L15p and L18e"/>
    <property type="match status" value="1"/>
</dbReference>
<name>A0A9D2AQS0_9FIRM</name>
<evidence type="ECO:0000256" key="3">
    <source>
        <dbReference type="ARBA" id="ARBA00035497"/>
    </source>
</evidence>
<keyword evidence="7" id="KW-1133">Transmembrane helix</keyword>
<dbReference type="InterPro" id="IPR001196">
    <property type="entry name" value="Ribosomal_uL15_CS"/>
</dbReference>
<dbReference type="EMBL" id="DXFD01000060">
    <property type="protein sequence ID" value="HIX46837.1"/>
    <property type="molecule type" value="Genomic_DNA"/>
</dbReference>
<evidence type="ECO:0000259" key="8">
    <source>
        <dbReference type="Pfam" id="PF00828"/>
    </source>
</evidence>
<evidence type="ECO:0000256" key="4">
    <source>
        <dbReference type="RuleBase" id="RU003888"/>
    </source>
</evidence>